<dbReference type="InterPro" id="IPR005814">
    <property type="entry name" value="Aminotrans_3"/>
</dbReference>
<keyword evidence="4" id="KW-0808">Transferase</keyword>
<dbReference type="PANTHER" id="PTHR43094:SF1">
    <property type="entry name" value="AMINOTRANSFERASE CLASS-III"/>
    <property type="match status" value="1"/>
</dbReference>
<dbReference type="InterPro" id="IPR049704">
    <property type="entry name" value="Aminotrans_3_PPA_site"/>
</dbReference>
<keyword evidence="4" id="KW-0032">Aminotransferase</keyword>
<keyword evidence="2 3" id="KW-0663">Pyridoxal phosphate</keyword>
<dbReference type="Pfam" id="PF00202">
    <property type="entry name" value="Aminotran_3"/>
    <property type="match status" value="1"/>
</dbReference>
<proteinExistence type="inferred from homology"/>
<evidence type="ECO:0000256" key="1">
    <source>
        <dbReference type="ARBA" id="ARBA00008954"/>
    </source>
</evidence>
<dbReference type="InterPro" id="IPR015421">
    <property type="entry name" value="PyrdxlP-dep_Trfase_major"/>
</dbReference>
<gene>
    <name evidence="4" type="ORF">RM555_27865</name>
</gene>
<dbReference type="Gene3D" id="3.90.1150.10">
    <property type="entry name" value="Aspartate Aminotransferase, domain 1"/>
    <property type="match status" value="1"/>
</dbReference>
<accession>A0ABU2X5V6</accession>
<dbReference type="PANTHER" id="PTHR43094">
    <property type="entry name" value="AMINOTRANSFERASE"/>
    <property type="match status" value="1"/>
</dbReference>
<dbReference type="Gene3D" id="3.40.640.10">
    <property type="entry name" value="Type I PLP-dependent aspartate aminotransferase-like (Major domain)"/>
    <property type="match status" value="1"/>
</dbReference>
<dbReference type="Proteomes" id="UP001180973">
    <property type="component" value="Unassembled WGS sequence"/>
</dbReference>
<keyword evidence="5" id="KW-1185">Reference proteome</keyword>
<dbReference type="SUPFAM" id="SSF53383">
    <property type="entry name" value="PLP-dependent transferases"/>
    <property type="match status" value="1"/>
</dbReference>
<sequence>MTGPVFYPWSAQEEIDPVRVAGGAGSWFWDEQGNRWLDLHAQMGNLHLGHQHPALVAALREQAGRMCTIAPSFAVDVRDEAARAIVEVAPGDLETVLFTTGGAEAVEHAVRMARVVTGRPKVLAAYRSYHGATAGALALTGDPRRWPVDTASGGAVHFTGPYPYRSEFHAENAAQEGERALEHLRRLVGYEGPDTIAAILVEPVVGSNGVLVPPDGYLAGVRRLCDEHGILLIADEVMTGFGRCGRWFAGDLWDVVPDLMTFAKGVNSGYVPVGGVLLSRAVAAHFAHRRYPGGLTYSGHPLACASIVAALRVLREENLVDRAAALGRDVVGPALAELAERHPVVGDVRGVGLAWAVELVRDRATREPLAPYAAPGTLAPEMAAVLAACKRQGVWPLAAGNRLHLFPPLTITAEELTAGIAGIDRALTEVSEL</sequence>
<organism evidence="4 5">
    <name type="scientific">Micromonospora reichwaldensis</name>
    <dbReference type="NCBI Taxonomy" id="3075516"/>
    <lineage>
        <taxon>Bacteria</taxon>
        <taxon>Bacillati</taxon>
        <taxon>Actinomycetota</taxon>
        <taxon>Actinomycetes</taxon>
        <taxon>Micromonosporales</taxon>
        <taxon>Micromonosporaceae</taxon>
        <taxon>Micromonospora</taxon>
    </lineage>
</organism>
<comment type="similarity">
    <text evidence="1 3">Belongs to the class-III pyridoxal-phosphate-dependent aminotransferase family.</text>
</comment>
<evidence type="ECO:0000313" key="4">
    <source>
        <dbReference type="EMBL" id="MDT0532819.1"/>
    </source>
</evidence>
<protein>
    <submittedName>
        <fullName evidence="4">Aspartate aminotransferase family protein</fullName>
    </submittedName>
</protein>
<dbReference type="InterPro" id="IPR015424">
    <property type="entry name" value="PyrdxlP-dep_Trfase"/>
</dbReference>
<comment type="caution">
    <text evidence="4">The sequence shown here is derived from an EMBL/GenBank/DDBJ whole genome shotgun (WGS) entry which is preliminary data.</text>
</comment>
<reference evidence="4" key="1">
    <citation type="submission" date="2023-09" db="EMBL/GenBank/DDBJ databases">
        <title>30 novel species of actinomycetes from the DSMZ collection.</title>
        <authorList>
            <person name="Nouioui I."/>
        </authorList>
    </citation>
    <scope>NUCLEOTIDE SEQUENCE</scope>
    <source>
        <strain evidence="4">DSM 115977</strain>
    </source>
</reference>
<dbReference type="PROSITE" id="PS00600">
    <property type="entry name" value="AA_TRANSFER_CLASS_3"/>
    <property type="match status" value="1"/>
</dbReference>
<dbReference type="GO" id="GO:0008483">
    <property type="term" value="F:transaminase activity"/>
    <property type="evidence" value="ECO:0007669"/>
    <property type="project" value="UniProtKB-KW"/>
</dbReference>
<evidence type="ECO:0000256" key="2">
    <source>
        <dbReference type="ARBA" id="ARBA00022898"/>
    </source>
</evidence>
<evidence type="ECO:0000256" key="3">
    <source>
        <dbReference type="RuleBase" id="RU003560"/>
    </source>
</evidence>
<dbReference type="NCBIfam" id="NF004718">
    <property type="entry name" value="PRK06062.1"/>
    <property type="match status" value="1"/>
</dbReference>
<name>A0ABU2X5V6_9ACTN</name>
<dbReference type="CDD" id="cd00610">
    <property type="entry name" value="OAT_like"/>
    <property type="match status" value="1"/>
</dbReference>
<dbReference type="InterPro" id="IPR015422">
    <property type="entry name" value="PyrdxlP-dep_Trfase_small"/>
</dbReference>
<dbReference type="EMBL" id="JAVRFL010000047">
    <property type="protein sequence ID" value="MDT0532819.1"/>
    <property type="molecule type" value="Genomic_DNA"/>
</dbReference>
<dbReference type="RefSeq" id="WP_311414504.1">
    <property type="nucleotide sequence ID" value="NZ_JAVRFL010000047.1"/>
</dbReference>
<evidence type="ECO:0000313" key="5">
    <source>
        <dbReference type="Proteomes" id="UP001180973"/>
    </source>
</evidence>